<feature type="domain" description="Endonuclease GajA/Old nuclease/RecF-like AAA" evidence="1">
    <location>
        <begin position="150"/>
        <end position="366"/>
    </location>
</feature>
<keyword evidence="3" id="KW-1185">Reference proteome</keyword>
<dbReference type="InterPro" id="IPR051396">
    <property type="entry name" value="Bact_Antivir_Def_Nuclease"/>
</dbReference>
<gene>
    <name evidence="2" type="ORF">NBRC116187_20690</name>
</gene>
<accession>A0ABP9ZQG5</accession>
<dbReference type="InterPro" id="IPR027417">
    <property type="entry name" value="P-loop_NTPase"/>
</dbReference>
<reference evidence="2 3" key="1">
    <citation type="submission" date="2024-04" db="EMBL/GenBank/DDBJ databases">
        <title>Draft genome sequence of Halopseudomonas sabulinigri NBRC 116187.</title>
        <authorList>
            <person name="Miyakawa T."/>
            <person name="Kusuya Y."/>
            <person name="Miura T."/>
        </authorList>
    </citation>
    <scope>NUCLEOTIDE SEQUENCE [LARGE SCALE GENOMIC DNA]</scope>
    <source>
        <strain evidence="2 3">4NH20-0042</strain>
    </source>
</reference>
<dbReference type="Pfam" id="PF13175">
    <property type="entry name" value="AAA_15"/>
    <property type="match status" value="1"/>
</dbReference>
<evidence type="ECO:0000259" key="1">
    <source>
        <dbReference type="Pfam" id="PF13175"/>
    </source>
</evidence>
<dbReference type="PANTHER" id="PTHR43581">
    <property type="entry name" value="ATP/GTP PHOSPHATASE"/>
    <property type="match status" value="1"/>
</dbReference>
<dbReference type="RefSeq" id="WP_353388360.1">
    <property type="nucleotide sequence ID" value="NZ_BAABWD010000002.1"/>
</dbReference>
<organism evidence="2 3">
    <name type="scientific">Halopseudomonas sabulinigri</name>
    <dbReference type="NCBI Taxonomy" id="472181"/>
    <lineage>
        <taxon>Bacteria</taxon>
        <taxon>Pseudomonadati</taxon>
        <taxon>Pseudomonadota</taxon>
        <taxon>Gammaproteobacteria</taxon>
        <taxon>Pseudomonadales</taxon>
        <taxon>Pseudomonadaceae</taxon>
        <taxon>Halopseudomonas</taxon>
    </lineage>
</organism>
<dbReference type="Gene3D" id="3.40.50.300">
    <property type="entry name" value="P-loop containing nucleotide triphosphate hydrolases"/>
    <property type="match status" value="1"/>
</dbReference>
<evidence type="ECO:0000313" key="2">
    <source>
        <dbReference type="EMBL" id="GAA6131709.1"/>
    </source>
</evidence>
<comment type="caution">
    <text evidence="2">The sequence shown here is derived from an EMBL/GenBank/DDBJ whole genome shotgun (WGS) entry which is preliminary data.</text>
</comment>
<protein>
    <submittedName>
        <fullName evidence="2">AAA family ATPase</fullName>
    </submittedName>
</protein>
<evidence type="ECO:0000313" key="3">
    <source>
        <dbReference type="Proteomes" id="UP001486808"/>
    </source>
</evidence>
<dbReference type="InterPro" id="IPR041685">
    <property type="entry name" value="AAA_GajA/Old/RecF-like"/>
</dbReference>
<sequence>MSEIFLVLIKSVKLDGKVYALTSQGAESSKNNYSVIIGVNGVGKSRLLNQIVSSVMGVELVDEVPRGKTRLVELDSGGSFSIYGRSNDKASYALLDCYARRKCVDDLNVIAVTTSPFDRFPVPYRSRNKFKYRDDERFHYIGLRVSENNFNKTNLLNLFSRSLLKSGMCRSFKNVFRLLNYNNKVRIEFKSKISSDVIRRLYANVGRYSKGSAQKEYVLKVLGSVSEALVEKIKDDNQMISNVVKSVAKNFSSGNKSVLIDKPVDAKTDLIFLLDMGVIQVKRIELYSKSGRVVDFSESSSGEQCVLLSILNLAGVIRDNSIVCIDEPEISLHPSWQRLYVKLLQDCFRQYKGCHFIISTHSPLIVSELDSMDCHVLNMAVNEVYAASDYAHQSVDFQLATVFDTPGDNNEYLKRRAVTLLSKNSRVAGLSEAERQEARDLISRGERLSEKDVVKQLISLLERGVKARGNNA</sequence>
<dbReference type="Proteomes" id="UP001486808">
    <property type="component" value="Unassembled WGS sequence"/>
</dbReference>
<dbReference type="PANTHER" id="PTHR43581:SF2">
    <property type="entry name" value="EXCINUCLEASE ATPASE SUBUNIT"/>
    <property type="match status" value="1"/>
</dbReference>
<proteinExistence type="predicted"/>
<dbReference type="SUPFAM" id="SSF52540">
    <property type="entry name" value="P-loop containing nucleoside triphosphate hydrolases"/>
    <property type="match status" value="1"/>
</dbReference>
<dbReference type="EMBL" id="BAABWD010000002">
    <property type="protein sequence ID" value="GAA6131709.1"/>
    <property type="molecule type" value="Genomic_DNA"/>
</dbReference>
<name>A0ABP9ZQG5_9GAMM</name>